<feature type="signal peptide" evidence="5">
    <location>
        <begin position="1"/>
        <end position="23"/>
    </location>
</feature>
<dbReference type="InterPro" id="IPR050695">
    <property type="entry name" value="N-acetylmuramoyl_amidase_3"/>
</dbReference>
<dbReference type="CDD" id="cd02696">
    <property type="entry name" value="MurNAc-LAA"/>
    <property type="match status" value="1"/>
</dbReference>
<evidence type="ECO:0000256" key="4">
    <source>
        <dbReference type="SAM" id="MobiDB-lite"/>
    </source>
</evidence>
<sequence length="322" mass="36981">MSSRSFIFLYFNLLLFFTHSALAQKSDPSVVVKKAPFPVTIVIDPGHGGKDPGKPRGSASKKHEKDLNLDIAYRLGGYLSERVKNVKILYTRMTDKYVSLDERVKIANENNADLFISIHCNSSNNRSNYGTQTHIQSHGFNESRKLADLVEKQFRDRAGRKSWGVKDKADRRHNLQVLQYTNMPAILVEAGFMSNRKEEAFLNSGEGQSLIASAIFRGVRTYILEHYKPSKKGQQKFPYYKVQIMSSIKYVDPNSSKFKSVNRRIDVFKTDTSNKYKYQYMVGREYSKADANRLVQEMKRKGYKDAFIVTFSKTTPVYRSSK</sequence>
<dbReference type="GO" id="GO:0008745">
    <property type="term" value="F:N-acetylmuramoyl-L-alanine amidase activity"/>
    <property type="evidence" value="ECO:0007669"/>
    <property type="project" value="UniProtKB-EC"/>
</dbReference>
<dbReference type="PANTHER" id="PTHR30404:SF0">
    <property type="entry name" value="N-ACETYLMURAMOYL-L-ALANINE AMIDASE AMIC"/>
    <property type="match status" value="1"/>
</dbReference>
<dbReference type="Proteomes" id="UP000245535">
    <property type="component" value="Unassembled WGS sequence"/>
</dbReference>
<dbReference type="PANTHER" id="PTHR30404">
    <property type="entry name" value="N-ACETYLMURAMOYL-L-ALANINE AMIDASE"/>
    <property type="match status" value="1"/>
</dbReference>
<name>A0A315Z2B7_SEDFL</name>
<dbReference type="RefSeq" id="WP_109622592.1">
    <property type="nucleotide sequence ID" value="NZ_QGDO01000009.1"/>
</dbReference>
<protein>
    <recommendedName>
        <fullName evidence="2">N-acetylmuramoyl-L-alanine amidase</fullName>
        <ecNumber evidence="2">3.5.1.28</ecNumber>
    </recommendedName>
</protein>
<gene>
    <name evidence="7" type="ORF">BC781_109159</name>
</gene>
<dbReference type="AlphaFoldDB" id="A0A315Z2B7"/>
<evidence type="ECO:0000313" key="7">
    <source>
        <dbReference type="EMBL" id="PWJ36140.1"/>
    </source>
</evidence>
<organism evidence="7 8">
    <name type="scientific">Sediminitomix flava</name>
    <dbReference type="NCBI Taxonomy" id="379075"/>
    <lineage>
        <taxon>Bacteria</taxon>
        <taxon>Pseudomonadati</taxon>
        <taxon>Bacteroidota</taxon>
        <taxon>Cytophagia</taxon>
        <taxon>Cytophagales</taxon>
        <taxon>Flammeovirgaceae</taxon>
        <taxon>Sediminitomix</taxon>
    </lineage>
</organism>
<dbReference type="EC" id="3.5.1.28" evidence="2"/>
<feature type="domain" description="MurNAc-LAA" evidence="6">
    <location>
        <begin position="104"/>
        <end position="220"/>
    </location>
</feature>
<dbReference type="EMBL" id="QGDO01000009">
    <property type="protein sequence ID" value="PWJ36140.1"/>
    <property type="molecule type" value="Genomic_DNA"/>
</dbReference>
<evidence type="ECO:0000313" key="8">
    <source>
        <dbReference type="Proteomes" id="UP000245535"/>
    </source>
</evidence>
<dbReference type="GO" id="GO:0009253">
    <property type="term" value="P:peptidoglycan catabolic process"/>
    <property type="evidence" value="ECO:0007669"/>
    <property type="project" value="InterPro"/>
</dbReference>
<dbReference type="InterPro" id="IPR002508">
    <property type="entry name" value="MurNAc-LAA_cat"/>
</dbReference>
<dbReference type="SMART" id="SM00646">
    <property type="entry name" value="Ami_3"/>
    <property type="match status" value="1"/>
</dbReference>
<evidence type="ECO:0000256" key="3">
    <source>
        <dbReference type="ARBA" id="ARBA00022801"/>
    </source>
</evidence>
<dbReference type="SUPFAM" id="SSF53187">
    <property type="entry name" value="Zn-dependent exopeptidases"/>
    <property type="match status" value="1"/>
</dbReference>
<keyword evidence="8" id="KW-1185">Reference proteome</keyword>
<evidence type="ECO:0000256" key="2">
    <source>
        <dbReference type="ARBA" id="ARBA00011901"/>
    </source>
</evidence>
<feature type="chain" id="PRO_5016277829" description="N-acetylmuramoyl-L-alanine amidase" evidence="5">
    <location>
        <begin position="24"/>
        <end position="322"/>
    </location>
</feature>
<dbReference type="Gene3D" id="3.40.630.40">
    <property type="entry name" value="Zn-dependent exopeptidases"/>
    <property type="match status" value="1"/>
</dbReference>
<dbReference type="Pfam" id="PF01520">
    <property type="entry name" value="Amidase_3"/>
    <property type="match status" value="1"/>
</dbReference>
<feature type="region of interest" description="Disordered" evidence="4">
    <location>
        <begin position="43"/>
        <end position="63"/>
    </location>
</feature>
<proteinExistence type="predicted"/>
<evidence type="ECO:0000259" key="6">
    <source>
        <dbReference type="SMART" id="SM00646"/>
    </source>
</evidence>
<evidence type="ECO:0000256" key="1">
    <source>
        <dbReference type="ARBA" id="ARBA00001561"/>
    </source>
</evidence>
<reference evidence="7 8" key="1">
    <citation type="submission" date="2018-03" db="EMBL/GenBank/DDBJ databases">
        <title>Genomic Encyclopedia of Archaeal and Bacterial Type Strains, Phase II (KMG-II): from individual species to whole genera.</title>
        <authorList>
            <person name="Goeker M."/>
        </authorList>
    </citation>
    <scope>NUCLEOTIDE SEQUENCE [LARGE SCALE GENOMIC DNA]</scope>
    <source>
        <strain evidence="7 8">DSM 28229</strain>
    </source>
</reference>
<evidence type="ECO:0000256" key="5">
    <source>
        <dbReference type="SAM" id="SignalP"/>
    </source>
</evidence>
<dbReference type="GO" id="GO:0030288">
    <property type="term" value="C:outer membrane-bounded periplasmic space"/>
    <property type="evidence" value="ECO:0007669"/>
    <property type="project" value="TreeGrafter"/>
</dbReference>
<keyword evidence="5" id="KW-0732">Signal</keyword>
<comment type="catalytic activity">
    <reaction evidence="1">
        <text>Hydrolyzes the link between N-acetylmuramoyl residues and L-amino acid residues in certain cell-wall glycopeptides.</text>
        <dbReference type="EC" id="3.5.1.28"/>
    </reaction>
</comment>
<comment type="caution">
    <text evidence="7">The sequence shown here is derived from an EMBL/GenBank/DDBJ whole genome shotgun (WGS) entry which is preliminary data.</text>
</comment>
<keyword evidence="3" id="KW-0378">Hydrolase</keyword>
<accession>A0A315Z2B7</accession>
<dbReference type="OrthoDB" id="9806267at2"/>